<dbReference type="GO" id="GO:1990904">
    <property type="term" value="C:ribonucleoprotein complex"/>
    <property type="evidence" value="ECO:0007669"/>
    <property type="project" value="UniProtKB-KW"/>
</dbReference>
<dbReference type="InterPro" id="IPR005813">
    <property type="entry name" value="Ribosomal_bL20"/>
</dbReference>
<dbReference type="GO" id="GO:0006412">
    <property type="term" value="P:translation"/>
    <property type="evidence" value="ECO:0007669"/>
    <property type="project" value="InterPro"/>
</dbReference>
<dbReference type="PROSITE" id="PS00937">
    <property type="entry name" value="RIBOSOMAL_L20"/>
    <property type="match status" value="1"/>
</dbReference>
<dbReference type="HAMAP" id="MF_00382">
    <property type="entry name" value="Ribosomal_bL20"/>
    <property type="match status" value="1"/>
</dbReference>
<dbReference type="Proteomes" id="UP000604381">
    <property type="component" value="Unassembled WGS sequence"/>
</dbReference>
<dbReference type="NCBIfam" id="TIGR01032">
    <property type="entry name" value="rplT_bact"/>
    <property type="match status" value="1"/>
</dbReference>
<comment type="caution">
    <text evidence="9">The sequence shown here is derived from an EMBL/GenBank/DDBJ whole genome shotgun (WGS) entry which is preliminary data.</text>
</comment>
<dbReference type="GO" id="GO:0019843">
    <property type="term" value="F:rRNA binding"/>
    <property type="evidence" value="ECO:0007669"/>
    <property type="project" value="UniProtKB-UniRule"/>
</dbReference>
<keyword evidence="5 7" id="KW-0687">Ribonucleoprotein</keyword>
<evidence type="ECO:0000256" key="1">
    <source>
        <dbReference type="ARBA" id="ARBA00007698"/>
    </source>
</evidence>
<gene>
    <name evidence="7 9" type="primary">rplT</name>
    <name evidence="9" type="ORF">ISN26_06575</name>
</gene>
<dbReference type="Pfam" id="PF00453">
    <property type="entry name" value="Ribosomal_L20"/>
    <property type="match status" value="1"/>
</dbReference>
<keyword evidence="2 7" id="KW-0699">rRNA-binding</keyword>
<dbReference type="InterPro" id="IPR035566">
    <property type="entry name" value="Ribosomal_protein_bL20_C"/>
</dbReference>
<dbReference type="AlphaFoldDB" id="A0A930UDT2"/>
<evidence type="ECO:0000256" key="4">
    <source>
        <dbReference type="ARBA" id="ARBA00022980"/>
    </source>
</evidence>
<keyword evidence="4 7" id="KW-0689">Ribosomal protein</keyword>
<evidence type="ECO:0000256" key="7">
    <source>
        <dbReference type="HAMAP-Rule" id="MF_00382"/>
    </source>
</evidence>
<evidence type="ECO:0000256" key="8">
    <source>
        <dbReference type="RuleBase" id="RU000560"/>
    </source>
</evidence>
<proteinExistence type="inferred from homology"/>
<evidence type="ECO:0000256" key="3">
    <source>
        <dbReference type="ARBA" id="ARBA00022884"/>
    </source>
</evidence>
<evidence type="ECO:0000256" key="5">
    <source>
        <dbReference type="ARBA" id="ARBA00023274"/>
    </source>
</evidence>
<name>A0A930UDT2_9GAMM</name>
<protein>
    <recommendedName>
        <fullName evidence="6 7">Large ribosomal subunit protein bL20</fullName>
    </recommendedName>
</protein>
<dbReference type="InterPro" id="IPR049946">
    <property type="entry name" value="RIBOSOMAL_L20_CS"/>
</dbReference>
<dbReference type="PRINTS" id="PR00062">
    <property type="entry name" value="RIBOSOMALL20"/>
</dbReference>
<dbReference type="GO" id="GO:0003735">
    <property type="term" value="F:structural constituent of ribosome"/>
    <property type="evidence" value="ECO:0007669"/>
    <property type="project" value="InterPro"/>
</dbReference>
<evidence type="ECO:0000256" key="2">
    <source>
        <dbReference type="ARBA" id="ARBA00022730"/>
    </source>
</evidence>
<accession>A0A930UDT2</accession>
<comment type="similarity">
    <text evidence="1 7 8">Belongs to the bacterial ribosomal protein bL20 family.</text>
</comment>
<reference evidence="9" key="1">
    <citation type="submission" date="2020-10" db="EMBL/GenBank/DDBJ databases">
        <title>An improved Amphimedon queenslandica hologenome assembly reveals how three proteobacterial symbionts can extend the metabolic phenotypic of their marine sponge host.</title>
        <authorList>
            <person name="Degnan B."/>
            <person name="Degnan S."/>
            <person name="Xiang X."/>
        </authorList>
    </citation>
    <scope>NUCLEOTIDE SEQUENCE</scope>
    <source>
        <strain evidence="9">AqS2</strain>
    </source>
</reference>
<evidence type="ECO:0000313" key="9">
    <source>
        <dbReference type="EMBL" id="MBF2735718.1"/>
    </source>
</evidence>
<dbReference type="GO" id="GO:0000027">
    <property type="term" value="P:ribosomal large subunit assembly"/>
    <property type="evidence" value="ECO:0007669"/>
    <property type="project" value="UniProtKB-UniRule"/>
</dbReference>
<keyword evidence="10" id="KW-1185">Reference proteome</keyword>
<dbReference type="EMBL" id="JADHEI010000050">
    <property type="protein sequence ID" value="MBF2735718.1"/>
    <property type="molecule type" value="Genomic_DNA"/>
</dbReference>
<sequence length="119" mass="13459">MPRSTRGVTAHRRHKKVLGRAKGFRGRRKNVFRVANQAVMRAGQFAYRDRRTRKRQMRALWIMRVNAAARLCGLTYRSFMHGLAKANIELDRRVLADLALNNPQGFAKLAADAKAALGG</sequence>
<comment type="function">
    <text evidence="7 8">Binds directly to 23S ribosomal RNA and is necessary for the in vitro assembly process of the 50S ribosomal subunit. It is not involved in the protein synthesizing functions of that subunit.</text>
</comment>
<organism evidence="9 10">
    <name type="scientific">Candidatus Amphirhobacter heronislandensis</name>
    <dbReference type="NCBI Taxonomy" id="1732024"/>
    <lineage>
        <taxon>Bacteria</taxon>
        <taxon>Pseudomonadati</taxon>
        <taxon>Pseudomonadota</taxon>
        <taxon>Gammaproteobacteria</taxon>
        <taxon>Candidatus Tethybacterales</taxon>
        <taxon>Candidatus Tethybacteraceae</taxon>
        <taxon>Candidatus Amphirhobacter</taxon>
    </lineage>
</organism>
<dbReference type="GO" id="GO:0005840">
    <property type="term" value="C:ribosome"/>
    <property type="evidence" value="ECO:0007669"/>
    <property type="project" value="UniProtKB-KW"/>
</dbReference>
<keyword evidence="3 7" id="KW-0694">RNA-binding</keyword>
<evidence type="ECO:0000256" key="6">
    <source>
        <dbReference type="ARBA" id="ARBA00035172"/>
    </source>
</evidence>
<dbReference type="PANTHER" id="PTHR10986">
    <property type="entry name" value="39S RIBOSOMAL PROTEIN L20"/>
    <property type="match status" value="1"/>
</dbReference>
<evidence type="ECO:0000313" key="10">
    <source>
        <dbReference type="Proteomes" id="UP000604381"/>
    </source>
</evidence>
<dbReference type="SUPFAM" id="SSF74731">
    <property type="entry name" value="Ribosomal protein L20"/>
    <property type="match status" value="1"/>
</dbReference>
<dbReference type="FunFam" id="1.10.1900.20:FF:000001">
    <property type="entry name" value="50S ribosomal protein L20"/>
    <property type="match status" value="1"/>
</dbReference>
<dbReference type="Gene3D" id="1.10.1900.20">
    <property type="entry name" value="Ribosomal protein L20"/>
    <property type="match status" value="1"/>
</dbReference>
<dbReference type="Gene3D" id="6.10.160.10">
    <property type="match status" value="1"/>
</dbReference>
<dbReference type="CDD" id="cd07026">
    <property type="entry name" value="Ribosomal_L20"/>
    <property type="match status" value="1"/>
</dbReference>